<name>A0A366IZE5_9GAMM</name>
<dbReference type="EMBL" id="QNSE01000014">
    <property type="protein sequence ID" value="RBP79439.1"/>
    <property type="molecule type" value="Genomic_DNA"/>
</dbReference>
<feature type="signal peptide" evidence="2">
    <location>
        <begin position="1"/>
        <end position="27"/>
    </location>
</feature>
<dbReference type="InterPro" id="IPR018247">
    <property type="entry name" value="EF_Hand_1_Ca_BS"/>
</dbReference>
<keyword evidence="5" id="KW-1185">Reference proteome</keyword>
<organism evidence="4 5">
    <name type="scientific">Marinomonas rhizomae</name>
    <dbReference type="NCBI Taxonomy" id="491948"/>
    <lineage>
        <taxon>Bacteria</taxon>
        <taxon>Pseudomonadati</taxon>
        <taxon>Pseudomonadota</taxon>
        <taxon>Gammaproteobacteria</taxon>
        <taxon>Oceanospirillales</taxon>
        <taxon>Oceanospirillaceae</taxon>
        <taxon>Marinomonas</taxon>
    </lineage>
</organism>
<dbReference type="AlphaFoldDB" id="A0A366IZE5"/>
<feature type="compositionally biased region" description="Pro residues" evidence="1">
    <location>
        <begin position="79"/>
        <end position="89"/>
    </location>
</feature>
<feature type="domain" description="EF-hand" evidence="3">
    <location>
        <begin position="59"/>
        <end position="78"/>
    </location>
</feature>
<proteinExistence type="predicted"/>
<dbReference type="PROSITE" id="PS00018">
    <property type="entry name" value="EF_HAND_1"/>
    <property type="match status" value="1"/>
</dbReference>
<sequence length="89" mass="9786">MSLLLSLLRAPVMTATTLALFSISSMASEQPPREPPSFQELDKNGDRLLTKEELRGPLLDDFGRLDLDKSGALTEDELPAPPSHPQKRS</sequence>
<dbReference type="InterPro" id="IPR011992">
    <property type="entry name" value="EF-hand-dom_pair"/>
</dbReference>
<dbReference type="Pfam" id="PF13202">
    <property type="entry name" value="EF-hand_5"/>
    <property type="match status" value="2"/>
</dbReference>
<evidence type="ECO:0000313" key="4">
    <source>
        <dbReference type="EMBL" id="RBP79439.1"/>
    </source>
</evidence>
<dbReference type="InterPro" id="IPR002048">
    <property type="entry name" value="EF_hand_dom"/>
</dbReference>
<feature type="domain" description="EF-hand" evidence="3">
    <location>
        <begin position="38"/>
        <end position="55"/>
    </location>
</feature>
<evidence type="ECO:0000259" key="3">
    <source>
        <dbReference type="Pfam" id="PF13202"/>
    </source>
</evidence>
<feature type="chain" id="PRO_5016893520" evidence="2">
    <location>
        <begin position="28"/>
        <end position="89"/>
    </location>
</feature>
<keyword evidence="2" id="KW-0732">Signal</keyword>
<evidence type="ECO:0000256" key="1">
    <source>
        <dbReference type="SAM" id="MobiDB-lite"/>
    </source>
</evidence>
<dbReference type="SUPFAM" id="SSF47473">
    <property type="entry name" value="EF-hand"/>
    <property type="match status" value="1"/>
</dbReference>
<feature type="region of interest" description="Disordered" evidence="1">
    <location>
        <begin position="26"/>
        <end position="46"/>
    </location>
</feature>
<gene>
    <name evidence="4" type="ORF">DFP80_11428</name>
</gene>
<accession>A0A366IZE5</accession>
<feature type="region of interest" description="Disordered" evidence="1">
    <location>
        <begin position="70"/>
        <end position="89"/>
    </location>
</feature>
<comment type="caution">
    <text evidence="4">The sequence shown here is derived from an EMBL/GenBank/DDBJ whole genome shotgun (WGS) entry which is preliminary data.</text>
</comment>
<dbReference type="GO" id="GO:0005509">
    <property type="term" value="F:calcium ion binding"/>
    <property type="evidence" value="ECO:0007669"/>
    <property type="project" value="InterPro"/>
</dbReference>
<dbReference type="Gene3D" id="1.10.238.10">
    <property type="entry name" value="EF-hand"/>
    <property type="match status" value="1"/>
</dbReference>
<dbReference type="OrthoDB" id="6106455at2"/>
<evidence type="ECO:0000256" key="2">
    <source>
        <dbReference type="SAM" id="SignalP"/>
    </source>
</evidence>
<dbReference type="RefSeq" id="WP_113918038.1">
    <property type="nucleotide sequence ID" value="NZ_QNSE01000014.1"/>
</dbReference>
<protein>
    <submittedName>
        <fullName evidence="4">EF hand domain-containing protein</fullName>
    </submittedName>
</protein>
<reference evidence="4 5" key="1">
    <citation type="submission" date="2018-06" db="EMBL/GenBank/DDBJ databases">
        <title>Genomic Encyclopedia of Type Strains, Phase III (KMG-III): the genomes of soil and plant-associated and newly described type strains.</title>
        <authorList>
            <person name="Whitman W."/>
        </authorList>
    </citation>
    <scope>NUCLEOTIDE SEQUENCE [LARGE SCALE GENOMIC DNA]</scope>
    <source>
        <strain evidence="4 5">CECT 7377</strain>
    </source>
</reference>
<dbReference type="Proteomes" id="UP000252792">
    <property type="component" value="Unassembled WGS sequence"/>
</dbReference>
<evidence type="ECO:0000313" key="5">
    <source>
        <dbReference type="Proteomes" id="UP000252792"/>
    </source>
</evidence>